<sequence length="80" mass="9567">MKPLPLGFLWSLDCSYVVRDLYARFVPLAPFPESFYCSLIIRDVISCWVLVSLLVFTYQIRSSVGFFRRFHLWYFTWPCS</sequence>
<protein>
    <submittedName>
        <fullName evidence="1">Uncharacterized protein</fullName>
    </submittedName>
</protein>
<keyword evidence="2" id="KW-1185">Reference proteome</keyword>
<name>A0A087H2P3_ARAAL</name>
<proteinExistence type="predicted"/>
<reference evidence="2" key="1">
    <citation type="journal article" date="2015" name="Nat. Plants">
        <title>Genome expansion of Arabis alpina linked with retrotransposition and reduced symmetric DNA methylation.</title>
        <authorList>
            <person name="Willing E.M."/>
            <person name="Rawat V."/>
            <person name="Mandakova T."/>
            <person name="Maumus F."/>
            <person name="James G.V."/>
            <person name="Nordstroem K.J."/>
            <person name="Becker C."/>
            <person name="Warthmann N."/>
            <person name="Chica C."/>
            <person name="Szarzynska B."/>
            <person name="Zytnicki M."/>
            <person name="Albani M.C."/>
            <person name="Kiefer C."/>
            <person name="Bergonzi S."/>
            <person name="Castaings L."/>
            <person name="Mateos J.L."/>
            <person name="Berns M.C."/>
            <person name="Bujdoso N."/>
            <person name="Piofczyk T."/>
            <person name="de Lorenzo L."/>
            <person name="Barrero-Sicilia C."/>
            <person name="Mateos I."/>
            <person name="Piednoel M."/>
            <person name="Hagmann J."/>
            <person name="Chen-Min-Tao R."/>
            <person name="Iglesias-Fernandez R."/>
            <person name="Schuster S.C."/>
            <person name="Alonso-Blanco C."/>
            <person name="Roudier F."/>
            <person name="Carbonero P."/>
            <person name="Paz-Ares J."/>
            <person name="Davis S.J."/>
            <person name="Pecinka A."/>
            <person name="Quesneville H."/>
            <person name="Colot V."/>
            <person name="Lysak M.A."/>
            <person name="Weigel D."/>
            <person name="Coupland G."/>
            <person name="Schneeberger K."/>
        </authorList>
    </citation>
    <scope>NUCLEOTIDE SEQUENCE [LARGE SCALE GENOMIC DNA]</scope>
    <source>
        <strain evidence="2">cv. Pajares</strain>
    </source>
</reference>
<gene>
    <name evidence="1" type="ordered locus">AALP_Aa4g118800</name>
</gene>
<accession>A0A087H2P3</accession>
<organism evidence="1 2">
    <name type="scientific">Arabis alpina</name>
    <name type="common">Alpine rock-cress</name>
    <dbReference type="NCBI Taxonomy" id="50452"/>
    <lineage>
        <taxon>Eukaryota</taxon>
        <taxon>Viridiplantae</taxon>
        <taxon>Streptophyta</taxon>
        <taxon>Embryophyta</taxon>
        <taxon>Tracheophyta</taxon>
        <taxon>Spermatophyta</taxon>
        <taxon>Magnoliopsida</taxon>
        <taxon>eudicotyledons</taxon>
        <taxon>Gunneridae</taxon>
        <taxon>Pentapetalae</taxon>
        <taxon>rosids</taxon>
        <taxon>malvids</taxon>
        <taxon>Brassicales</taxon>
        <taxon>Brassicaceae</taxon>
        <taxon>Arabideae</taxon>
        <taxon>Arabis</taxon>
    </lineage>
</organism>
<dbReference type="Proteomes" id="UP000029120">
    <property type="component" value="Chromosome 4"/>
</dbReference>
<evidence type="ECO:0000313" key="2">
    <source>
        <dbReference type="Proteomes" id="UP000029120"/>
    </source>
</evidence>
<dbReference type="EMBL" id="CM002872">
    <property type="protein sequence ID" value="KFK36395.1"/>
    <property type="molecule type" value="Genomic_DNA"/>
</dbReference>
<dbReference type="Gramene" id="KFK36395">
    <property type="protein sequence ID" value="KFK36395"/>
    <property type="gene ID" value="AALP_AA4G118800"/>
</dbReference>
<evidence type="ECO:0000313" key="1">
    <source>
        <dbReference type="EMBL" id="KFK36395.1"/>
    </source>
</evidence>
<dbReference type="AlphaFoldDB" id="A0A087H2P3"/>